<dbReference type="InterPro" id="IPR038695">
    <property type="entry name" value="Saro_0823-like_sf"/>
</dbReference>
<dbReference type="PROSITE" id="PS51318">
    <property type="entry name" value="TAT"/>
    <property type="match status" value="1"/>
</dbReference>
<dbReference type="Gene3D" id="2.60.120.1140">
    <property type="entry name" value="Protein of unknown function DUF192"/>
    <property type="match status" value="1"/>
</dbReference>
<sequence length="180" mass="19295">MRVRPVPTMVEPPVLRDGTPPPRRQAMTRRQALAAGCGLAAAAAAWAAAASAETAGELFIETAKGPRRFTVELADTPETRAKGLMFRESMPVDHGMLFDFGTEQPVAFWMRNTPLPLDMLFIDAHGVVVGIARDTTPYSEEPIPSGRPVRAVLEVNAGTAERLGIVPGARVRHPIFATGG</sequence>
<dbReference type="PANTHER" id="PTHR37953:SF1">
    <property type="entry name" value="UPF0127 PROTEIN MJ1496"/>
    <property type="match status" value="1"/>
</dbReference>
<dbReference type="InterPro" id="IPR003795">
    <property type="entry name" value="DUF192"/>
</dbReference>
<comment type="caution">
    <text evidence="2">The sequence shown here is derived from an EMBL/GenBank/DDBJ whole genome shotgun (WGS) entry which is preliminary data.</text>
</comment>
<dbReference type="InterPro" id="IPR006311">
    <property type="entry name" value="TAT_signal"/>
</dbReference>
<evidence type="ECO:0000313" key="2">
    <source>
        <dbReference type="EMBL" id="MEK0081805.1"/>
    </source>
</evidence>
<dbReference type="Proteomes" id="UP001375743">
    <property type="component" value="Unassembled WGS sequence"/>
</dbReference>
<dbReference type="PANTHER" id="PTHR37953">
    <property type="entry name" value="UPF0127 PROTEIN MJ1496"/>
    <property type="match status" value="1"/>
</dbReference>
<reference evidence="2 3" key="1">
    <citation type="submission" date="2024-01" db="EMBL/GenBank/DDBJ databases">
        <title>Multi-omics insights into the function and evolution of sodium benzoate biodegradation pathways in Benzoatithermus flavus gen. nov., sp. nov. from hot spring.</title>
        <authorList>
            <person name="Hu C.-J."/>
            <person name="Li W.-J."/>
        </authorList>
    </citation>
    <scope>NUCLEOTIDE SEQUENCE [LARGE SCALE GENOMIC DNA]</scope>
    <source>
        <strain evidence="2 3">SYSU G07066</strain>
    </source>
</reference>
<dbReference type="Pfam" id="PF02643">
    <property type="entry name" value="DUF192"/>
    <property type="match status" value="1"/>
</dbReference>
<feature type="region of interest" description="Disordered" evidence="1">
    <location>
        <begin position="1"/>
        <end position="25"/>
    </location>
</feature>
<dbReference type="EMBL" id="JBBLZC010000001">
    <property type="protein sequence ID" value="MEK0081805.1"/>
    <property type="molecule type" value="Genomic_DNA"/>
</dbReference>
<protein>
    <submittedName>
        <fullName evidence="2">DUF192 domain-containing protein</fullName>
    </submittedName>
</protein>
<dbReference type="RefSeq" id="WP_418157648.1">
    <property type="nucleotide sequence ID" value="NZ_JBBLZC010000001.1"/>
</dbReference>
<evidence type="ECO:0000313" key="3">
    <source>
        <dbReference type="Proteomes" id="UP001375743"/>
    </source>
</evidence>
<organism evidence="2 3">
    <name type="scientific">Benzoatithermus flavus</name>
    <dbReference type="NCBI Taxonomy" id="3108223"/>
    <lineage>
        <taxon>Bacteria</taxon>
        <taxon>Pseudomonadati</taxon>
        <taxon>Pseudomonadota</taxon>
        <taxon>Alphaproteobacteria</taxon>
        <taxon>Geminicoccales</taxon>
        <taxon>Geminicoccaceae</taxon>
        <taxon>Benzoatithermus</taxon>
    </lineage>
</organism>
<keyword evidence="3" id="KW-1185">Reference proteome</keyword>
<name>A0ABU8XKT4_9PROT</name>
<evidence type="ECO:0000256" key="1">
    <source>
        <dbReference type="SAM" id="MobiDB-lite"/>
    </source>
</evidence>
<gene>
    <name evidence="2" type="ORF">U1T56_01470</name>
</gene>
<proteinExistence type="predicted"/>
<accession>A0ABU8XKT4</accession>